<name>S2VXS1_9ACTN</name>
<accession>S2VXS1</accession>
<dbReference type="EMBL" id="AGZR01000009">
    <property type="protein sequence ID" value="EPD32293.1"/>
    <property type="molecule type" value="Genomic_DNA"/>
</dbReference>
<gene>
    <name evidence="1" type="ORF">HMPREF9306_01862</name>
</gene>
<sequence>MSLNSPLAPVVGSALVFVRGLAATALFPVGCLSSTFVLNSRQEAVPVNYHLVAEEFLGGIRS</sequence>
<dbReference type="HOGENOM" id="CLU_2900597_0_0_11"/>
<proteinExistence type="predicted"/>
<comment type="caution">
    <text evidence="1">The sequence shown here is derived from an EMBL/GenBank/DDBJ whole genome shotgun (WGS) entry which is preliminary data.</text>
</comment>
<dbReference type="Proteomes" id="UP000014417">
    <property type="component" value="Unassembled WGS sequence"/>
</dbReference>
<keyword evidence="2" id="KW-1185">Reference proteome</keyword>
<dbReference type="AlphaFoldDB" id="S2VXS1"/>
<dbReference type="STRING" id="883161.HMPREF9306_01862"/>
<evidence type="ECO:0000313" key="2">
    <source>
        <dbReference type="Proteomes" id="UP000014417"/>
    </source>
</evidence>
<reference evidence="1 2" key="1">
    <citation type="submission" date="2013-04" db="EMBL/GenBank/DDBJ databases">
        <title>The Genome Sequence of Propionimicrobium lymphophilum ACS-093-V-SCH5.</title>
        <authorList>
            <consortium name="The Broad Institute Genomics Platform"/>
            <person name="Earl A."/>
            <person name="Ward D."/>
            <person name="Feldgarden M."/>
            <person name="Gevers D."/>
            <person name="Saerens B."/>
            <person name="Vaneechoutte M."/>
            <person name="Walker B."/>
            <person name="Young S."/>
            <person name="Zeng Q."/>
            <person name="Gargeya S."/>
            <person name="Fitzgerald M."/>
            <person name="Haas B."/>
            <person name="Abouelleil A."/>
            <person name="Allen A.W."/>
            <person name="Alvarado L."/>
            <person name="Arachchi H.M."/>
            <person name="Berlin A.M."/>
            <person name="Chapman S.B."/>
            <person name="Gainer-Dewar J."/>
            <person name="Goldberg J."/>
            <person name="Griggs A."/>
            <person name="Gujja S."/>
            <person name="Hansen M."/>
            <person name="Howarth C."/>
            <person name="Imamovic A."/>
            <person name="Ireland A."/>
            <person name="Larimer J."/>
            <person name="McCowan C."/>
            <person name="Murphy C."/>
            <person name="Pearson M."/>
            <person name="Poon T.W."/>
            <person name="Priest M."/>
            <person name="Roberts A."/>
            <person name="Saif S."/>
            <person name="Shea T."/>
            <person name="Sisk P."/>
            <person name="Sykes S."/>
            <person name="Wortman J."/>
            <person name="Nusbaum C."/>
            <person name="Birren B."/>
        </authorList>
    </citation>
    <scope>NUCLEOTIDE SEQUENCE [LARGE SCALE GENOMIC DNA]</scope>
    <source>
        <strain evidence="1 2">ACS-093-V-SCH5</strain>
    </source>
</reference>
<evidence type="ECO:0000313" key="1">
    <source>
        <dbReference type="EMBL" id="EPD32293.1"/>
    </source>
</evidence>
<protein>
    <submittedName>
        <fullName evidence="1">Uncharacterized protein</fullName>
    </submittedName>
</protein>
<organism evidence="1 2">
    <name type="scientific">Propionimicrobium lymphophilum ACS-093-V-SCH5</name>
    <dbReference type="NCBI Taxonomy" id="883161"/>
    <lineage>
        <taxon>Bacteria</taxon>
        <taxon>Bacillati</taxon>
        <taxon>Actinomycetota</taxon>
        <taxon>Actinomycetes</taxon>
        <taxon>Propionibacteriales</taxon>
        <taxon>Propionibacteriaceae</taxon>
        <taxon>Propionimicrobium</taxon>
    </lineage>
</organism>